<dbReference type="GO" id="GO:0003677">
    <property type="term" value="F:DNA binding"/>
    <property type="evidence" value="ECO:0007669"/>
    <property type="project" value="UniProtKB-KW"/>
</dbReference>
<proteinExistence type="predicted"/>
<name>A0A6F8ZE41_9FIRM</name>
<feature type="transmembrane region" description="Helical" evidence="2">
    <location>
        <begin position="43"/>
        <end position="62"/>
    </location>
</feature>
<dbReference type="EMBL" id="LR778114">
    <property type="protein sequence ID" value="CAB1127722.1"/>
    <property type="molecule type" value="Genomic_DNA"/>
</dbReference>
<dbReference type="PRINTS" id="PR00038">
    <property type="entry name" value="HTHLUXR"/>
</dbReference>
<evidence type="ECO:0000313" key="5">
    <source>
        <dbReference type="Proteomes" id="UP000503399"/>
    </source>
</evidence>
<organism evidence="4 5">
    <name type="scientific">Candidatus Hydrogenisulfobacillus filiaventi</name>
    <dbReference type="NCBI Taxonomy" id="2707344"/>
    <lineage>
        <taxon>Bacteria</taxon>
        <taxon>Bacillati</taxon>
        <taxon>Bacillota</taxon>
        <taxon>Clostridia</taxon>
        <taxon>Eubacteriales</taxon>
        <taxon>Clostridiales Family XVII. Incertae Sedis</taxon>
        <taxon>Candidatus Hydrogenisulfobacillus</taxon>
    </lineage>
</organism>
<dbReference type="Proteomes" id="UP000503399">
    <property type="component" value="Chromosome"/>
</dbReference>
<evidence type="ECO:0000256" key="2">
    <source>
        <dbReference type="SAM" id="Phobius"/>
    </source>
</evidence>
<dbReference type="SMART" id="SM00421">
    <property type="entry name" value="HTH_LUXR"/>
    <property type="match status" value="1"/>
</dbReference>
<dbReference type="AlphaFoldDB" id="A0A6F8ZE41"/>
<reference evidence="4 5" key="1">
    <citation type="submission" date="2020-02" db="EMBL/GenBank/DDBJ databases">
        <authorList>
            <person name="Hogendoorn C."/>
        </authorList>
    </citation>
    <scope>NUCLEOTIDE SEQUENCE [LARGE SCALE GENOMIC DNA]</scope>
    <source>
        <strain evidence="4">R501</strain>
    </source>
</reference>
<dbReference type="Pfam" id="PF00196">
    <property type="entry name" value="GerE"/>
    <property type="match status" value="1"/>
</dbReference>
<dbReference type="PROSITE" id="PS50043">
    <property type="entry name" value="HTH_LUXR_2"/>
    <property type="match status" value="1"/>
</dbReference>
<dbReference type="InterPro" id="IPR036388">
    <property type="entry name" value="WH-like_DNA-bd_sf"/>
</dbReference>
<keyword evidence="2" id="KW-0812">Transmembrane</keyword>
<protein>
    <submittedName>
        <fullName evidence="4">Putative HTH luxR-type domain-containing protein</fullName>
    </submittedName>
</protein>
<keyword evidence="2" id="KW-1133">Transmembrane helix</keyword>
<keyword evidence="2" id="KW-0472">Membrane</keyword>
<feature type="transmembrane region" description="Helical" evidence="2">
    <location>
        <begin position="82"/>
        <end position="103"/>
    </location>
</feature>
<dbReference type="GO" id="GO:0006355">
    <property type="term" value="P:regulation of DNA-templated transcription"/>
    <property type="evidence" value="ECO:0007669"/>
    <property type="project" value="InterPro"/>
</dbReference>
<evidence type="ECO:0000259" key="3">
    <source>
        <dbReference type="PROSITE" id="PS50043"/>
    </source>
</evidence>
<feature type="domain" description="HTH luxR-type" evidence="3">
    <location>
        <begin position="241"/>
        <end position="306"/>
    </location>
</feature>
<dbReference type="KEGG" id="hfv:R50_0216"/>
<dbReference type="InterPro" id="IPR039420">
    <property type="entry name" value="WalR-like"/>
</dbReference>
<evidence type="ECO:0000256" key="1">
    <source>
        <dbReference type="ARBA" id="ARBA00023125"/>
    </source>
</evidence>
<keyword evidence="5" id="KW-1185">Reference proteome</keyword>
<dbReference type="SUPFAM" id="SSF46894">
    <property type="entry name" value="C-terminal effector domain of the bipartite response regulators"/>
    <property type="match status" value="1"/>
</dbReference>
<evidence type="ECO:0000313" key="4">
    <source>
        <dbReference type="EMBL" id="CAB1127722.1"/>
    </source>
</evidence>
<sequence length="314" mass="33714">MLEPPLPPLAEDPRAAGEALPAAVRAGIAAAALVGALSDPPHATAALIIALAAALDLAAGLIRRSLRPRPAAALYRDGLYALGFYLAYLHNFRVAALLLWPVVVVEALVVQGPRVWPRLLAAGLAGLGLRVLMAWHGRPAGYLGHPAWVAAVLLALAGAVWAGRNLWRQRELDATVAARRRQVREAMQLVIGRLLAANGIAREGAEAEGVPALLDAVCEQIGDRARCAEAADRLARLVEEEHLRRTLLTDREREILPWLATGLSYQTIAQRLVVSPGTVRAHAAAIMRKAGTHTRAETVEWARRLRLLEDDPVG</sequence>
<dbReference type="InterPro" id="IPR016032">
    <property type="entry name" value="Sig_transdc_resp-reg_C-effctor"/>
</dbReference>
<dbReference type="PANTHER" id="PTHR43214">
    <property type="entry name" value="TWO-COMPONENT RESPONSE REGULATOR"/>
    <property type="match status" value="1"/>
</dbReference>
<dbReference type="InterPro" id="IPR000792">
    <property type="entry name" value="Tscrpt_reg_LuxR_C"/>
</dbReference>
<dbReference type="PROSITE" id="PS00622">
    <property type="entry name" value="HTH_LUXR_1"/>
    <property type="match status" value="1"/>
</dbReference>
<feature type="transmembrane region" description="Helical" evidence="2">
    <location>
        <begin position="115"/>
        <end position="135"/>
    </location>
</feature>
<feature type="transmembrane region" description="Helical" evidence="2">
    <location>
        <begin position="147"/>
        <end position="167"/>
    </location>
</feature>
<gene>
    <name evidence="4" type="ORF">R50_0216</name>
</gene>
<dbReference type="Gene3D" id="1.10.10.10">
    <property type="entry name" value="Winged helix-like DNA-binding domain superfamily/Winged helix DNA-binding domain"/>
    <property type="match status" value="1"/>
</dbReference>
<dbReference type="CDD" id="cd06170">
    <property type="entry name" value="LuxR_C_like"/>
    <property type="match status" value="1"/>
</dbReference>
<keyword evidence="1" id="KW-0238">DNA-binding</keyword>
<accession>A0A6F8ZE41</accession>